<accession>A0A165P886</accession>
<name>A0A165P886_9APHY</name>
<keyword evidence="3" id="KW-1185">Reference proteome</keyword>
<evidence type="ECO:0000313" key="3">
    <source>
        <dbReference type="Proteomes" id="UP000076727"/>
    </source>
</evidence>
<feature type="compositionally biased region" description="Low complexity" evidence="1">
    <location>
        <begin position="189"/>
        <end position="205"/>
    </location>
</feature>
<protein>
    <submittedName>
        <fullName evidence="2">Uncharacterized protein</fullName>
    </submittedName>
</protein>
<feature type="compositionally biased region" description="Polar residues" evidence="1">
    <location>
        <begin position="159"/>
        <end position="171"/>
    </location>
</feature>
<evidence type="ECO:0000313" key="2">
    <source>
        <dbReference type="EMBL" id="KZT67888.1"/>
    </source>
</evidence>
<gene>
    <name evidence="2" type="ORF">DAEQUDRAFT_751533</name>
</gene>
<evidence type="ECO:0000256" key="1">
    <source>
        <dbReference type="SAM" id="MobiDB-lite"/>
    </source>
</evidence>
<dbReference type="OrthoDB" id="3250110at2759"/>
<dbReference type="Proteomes" id="UP000076727">
    <property type="component" value="Unassembled WGS sequence"/>
</dbReference>
<reference evidence="2 3" key="1">
    <citation type="journal article" date="2016" name="Mol. Biol. Evol.">
        <title>Comparative Genomics of Early-Diverging Mushroom-Forming Fungi Provides Insights into the Origins of Lignocellulose Decay Capabilities.</title>
        <authorList>
            <person name="Nagy L.G."/>
            <person name="Riley R."/>
            <person name="Tritt A."/>
            <person name="Adam C."/>
            <person name="Daum C."/>
            <person name="Floudas D."/>
            <person name="Sun H."/>
            <person name="Yadav J.S."/>
            <person name="Pangilinan J."/>
            <person name="Larsson K.H."/>
            <person name="Matsuura K."/>
            <person name="Barry K."/>
            <person name="Labutti K."/>
            <person name="Kuo R."/>
            <person name="Ohm R.A."/>
            <person name="Bhattacharya S.S."/>
            <person name="Shirouzu T."/>
            <person name="Yoshinaga Y."/>
            <person name="Martin F.M."/>
            <person name="Grigoriev I.V."/>
            <person name="Hibbett D.S."/>
        </authorList>
    </citation>
    <scope>NUCLEOTIDE SEQUENCE [LARGE SCALE GENOMIC DNA]</scope>
    <source>
        <strain evidence="2 3">L-15889</strain>
    </source>
</reference>
<organism evidence="2 3">
    <name type="scientific">Daedalea quercina L-15889</name>
    <dbReference type="NCBI Taxonomy" id="1314783"/>
    <lineage>
        <taxon>Eukaryota</taxon>
        <taxon>Fungi</taxon>
        <taxon>Dikarya</taxon>
        <taxon>Basidiomycota</taxon>
        <taxon>Agaricomycotina</taxon>
        <taxon>Agaricomycetes</taxon>
        <taxon>Polyporales</taxon>
        <taxon>Fomitopsis</taxon>
    </lineage>
</organism>
<sequence>MSVLDAFKIKPFDLDPVFASWLDAPRFLGNPKKDPPVNDWLAQIKAGCIERKVPKDYWHKVGQHYLGEKARKRLDEVKLVMKNMHGGKYKWNWKSFKTAMRNMGWDIEPERTETIKVKSRPSGLWWIVGKGDESKESASGTPSTPPPKPQPQKSKSTSEVTTRSTLPTPKRSSTMSSIETVSSLASSVFSSKSSTPKSTPVTTPALTPDDGAGDAPTTIQHAPVWLVNACQALESLTTDHPKVMSALSAVLITVGSLPALPALSAGVGGAFLASSTAHALGSLAVGLGTLLKAQADGQVQTSGPMLPPPRT</sequence>
<dbReference type="STRING" id="1314783.A0A165P886"/>
<feature type="region of interest" description="Disordered" evidence="1">
    <location>
        <begin position="189"/>
        <end position="213"/>
    </location>
</feature>
<dbReference type="EMBL" id="KV429072">
    <property type="protein sequence ID" value="KZT67888.1"/>
    <property type="molecule type" value="Genomic_DNA"/>
</dbReference>
<proteinExistence type="predicted"/>
<feature type="region of interest" description="Disordered" evidence="1">
    <location>
        <begin position="132"/>
        <end position="177"/>
    </location>
</feature>
<dbReference type="AlphaFoldDB" id="A0A165P886"/>